<proteinExistence type="predicted"/>
<evidence type="ECO:0000313" key="13">
    <source>
        <dbReference type="Proteomes" id="UP001049176"/>
    </source>
</evidence>
<dbReference type="PROSITE" id="PS50280">
    <property type="entry name" value="SET"/>
    <property type="match status" value="1"/>
</dbReference>
<feature type="compositionally biased region" description="Basic and acidic residues" evidence="8">
    <location>
        <begin position="573"/>
        <end position="582"/>
    </location>
</feature>
<evidence type="ECO:0000259" key="11">
    <source>
        <dbReference type="PROSITE" id="PS50868"/>
    </source>
</evidence>
<dbReference type="EMBL" id="CM032183">
    <property type="protein sequence ID" value="KAG7095110.1"/>
    <property type="molecule type" value="Genomic_DNA"/>
</dbReference>
<dbReference type="PROSITE" id="PS50868">
    <property type="entry name" value="POST_SET"/>
    <property type="match status" value="1"/>
</dbReference>
<dbReference type="Pfam" id="PF00856">
    <property type="entry name" value="SET"/>
    <property type="match status" value="1"/>
</dbReference>
<dbReference type="GeneID" id="66074971"/>
<feature type="compositionally biased region" description="Basic and acidic residues" evidence="8">
    <location>
        <begin position="300"/>
        <end position="310"/>
    </location>
</feature>
<feature type="compositionally biased region" description="Polar residues" evidence="8">
    <location>
        <begin position="206"/>
        <end position="225"/>
    </location>
</feature>
<feature type="domain" description="Post-SET" evidence="11">
    <location>
        <begin position="1521"/>
        <end position="1537"/>
    </location>
</feature>
<dbReference type="KEGG" id="more:E1B28_005895"/>
<gene>
    <name evidence="12" type="ORF">E1B28_005895</name>
</gene>
<dbReference type="SMART" id="SM00317">
    <property type="entry name" value="SET"/>
    <property type="match status" value="1"/>
</dbReference>
<dbReference type="InterPro" id="IPR003616">
    <property type="entry name" value="Post-SET_dom"/>
</dbReference>
<dbReference type="SMART" id="SM00468">
    <property type="entry name" value="PreSET"/>
    <property type="match status" value="1"/>
</dbReference>
<dbReference type="GO" id="GO:0008270">
    <property type="term" value="F:zinc ion binding"/>
    <property type="evidence" value="ECO:0007669"/>
    <property type="project" value="InterPro"/>
</dbReference>
<feature type="compositionally biased region" description="Polar residues" evidence="8">
    <location>
        <begin position="154"/>
        <end position="164"/>
    </location>
</feature>
<evidence type="ECO:0000259" key="9">
    <source>
        <dbReference type="PROSITE" id="PS50280"/>
    </source>
</evidence>
<feature type="compositionally biased region" description="Basic and acidic residues" evidence="8">
    <location>
        <begin position="801"/>
        <end position="826"/>
    </location>
</feature>
<evidence type="ECO:0000259" key="10">
    <source>
        <dbReference type="PROSITE" id="PS50867"/>
    </source>
</evidence>
<comment type="caution">
    <text evidence="12">The sequence shown here is derived from an EMBL/GenBank/DDBJ whole genome shotgun (WGS) entry which is preliminary data.</text>
</comment>
<dbReference type="InterPro" id="IPR050973">
    <property type="entry name" value="H3K9_Histone-Lys_N-MTase"/>
</dbReference>
<evidence type="ECO:0000256" key="2">
    <source>
        <dbReference type="ARBA" id="ARBA00022454"/>
    </source>
</evidence>
<keyword evidence="13" id="KW-1185">Reference proteome</keyword>
<feature type="region of interest" description="Disordered" evidence="8">
    <location>
        <begin position="991"/>
        <end position="1162"/>
    </location>
</feature>
<keyword evidence="6" id="KW-0479">Metal-binding</keyword>
<organism evidence="12 13">
    <name type="scientific">Marasmius oreades</name>
    <name type="common">fairy-ring Marasmius</name>
    <dbReference type="NCBI Taxonomy" id="181124"/>
    <lineage>
        <taxon>Eukaryota</taxon>
        <taxon>Fungi</taxon>
        <taxon>Dikarya</taxon>
        <taxon>Basidiomycota</taxon>
        <taxon>Agaricomycotina</taxon>
        <taxon>Agaricomycetes</taxon>
        <taxon>Agaricomycetidae</taxon>
        <taxon>Agaricales</taxon>
        <taxon>Marasmiineae</taxon>
        <taxon>Marasmiaceae</taxon>
        <taxon>Marasmius</taxon>
    </lineage>
</organism>
<dbReference type="SUPFAM" id="SSF82199">
    <property type="entry name" value="SET domain"/>
    <property type="match status" value="1"/>
</dbReference>
<keyword evidence="2" id="KW-0158">Chromosome</keyword>
<evidence type="ECO:0000256" key="4">
    <source>
        <dbReference type="ARBA" id="ARBA00022679"/>
    </source>
</evidence>
<feature type="compositionally biased region" description="Polar residues" evidence="8">
    <location>
        <begin position="1153"/>
        <end position="1162"/>
    </location>
</feature>
<dbReference type="RefSeq" id="XP_043011580.1">
    <property type="nucleotide sequence ID" value="XM_043150492.1"/>
</dbReference>
<feature type="compositionally biased region" description="Basic and acidic residues" evidence="8">
    <location>
        <begin position="720"/>
        <end position="730"/>
    </location>
</feature>
<feature type="compositionally biased region" description="Low complexity" evidence="8">
    <location>
        <begin position="583"/>
        <end position="603"/>
    </location>
</feature>
<dbReference type="InterPro" id="IPR007728">
    <property type="entry name" value="Pre-SET_dom"/>
</dbReference>
<feature type="compositionally biased region" description="Polar residues" evidence="8">
    <location>
        <begin position="254"/>
        <end position="270"/>
    </location>
</feature>
<feature type="compositionally biased region" description="Basic and acidic residues" evidence="8">
    <location>
        <begin position="271"/>
        <end position="280"/>
    </location>
</feature>
<name>A0A9P7S4R7_9AGAR</name>
<evidence type="ECO:0000256" key="7">
    <source>
        <dbReference type="ARBA" id="ARBA00022833"/>
    </source>
</evidence>
<feature type="compositionally biased region" description="Polar residues" evidence="8">
    <location>
        <begin position="312"/>
        <end position="325"/>
    </location>
</feature>
<feature type="domain" description="Pre-SET" evidence="10">
    <location>
        <begin position="1289"/>
        <end position="1356"/>
    </location>
</feature>
<dbReference type="Proteomes" id="UP001049176">
    <property type="component" value="Chromosome 3"/>
</dbReference>
<dbReference type="PANTHER" id="PTHR46223">
    <property type="entry name" value="HISTONE-LYSINE N-METHYLTRANSFERASE SUV39H"/>
    <property type="match status" value="1"/>
</dbReference>
<feature type="compositionally biased region" description="Polar residues" evidence="8">
    <location>
        <begin position="639"/>
        <end position="652"/>
    </location>
</feature>
<evidence type="ECO:0000256" key="8">
    <source>
        <dbReference type="SAM" id="MobiDB-lite"/>
    </source>
</evidence>
<feature type="compositionally biased region" description="Polar residues" evidence="8">
    <location>
        <begin position="68"/>
        <end position="80"/>
    </location>
</feature>
<sequence length="1538" mass="167172">MNRRFPSSLPGWEVIPEPPPSSEASSEDELQSISQTQPISSLRGGDSASKRRFNGLGHSLPKSKKQRLGQSGSGNDSISTGGQGGARVPSSTQPVASSSLSSTNVPKRVQLRKPTVANYYKRPAMPSSSVPSSSKLTIDTSTSKLVSTKEHVSKQISNSAPTPSRSDRRTHGDESEEDVVVLPFSSTNFTAVPAPGGKGKAKAKETSYNPVEQARPRSQLSLNSKGKTRGDSESSSEDIIGMRFGQLQRRESGKAQTENWSGGNKKPISTSKDKGLKGEGRFSGPHTASERVTTKPIKRSKAEKERRKSLGDTFSISSGAESNRGTAKAARMLSSVVRPRSNDVIELSSSEETKRPEVIEISDGDTPPPATPRKRKSSAKKSEASAFIDLTKDGSEDVGDEAPTTIPVAQRDQSVQEQTTFRNPVTDEEAGDANIDFEDVPGLDMIRVEGLRKDFVPEDVDDRDNANRSDLAPSTSTSMIDDATTESHSTAAHLKDIDGSDASSMVVDMDNSRSARGTTSLSVKQQSVSPKKESLFATQSASVSTPHPGPHSPLSSPKKEPPSSPQKISPSKPKLEYNHDPSSENSSPRSSSSPSGSPSQRPPAFVTPSPDPAERQEQESSPSPSQPESSPATLDLDHNTQGTPLPQSTSTAGAPEPSLEPHITDSVNVSARLSSDLHPTGTKLVTVQEQPTETALVAQQQASPNKGKHKRGSTVWWSESDERQEMRAGKTPELSQPLRSDTHANKTGVRNSRAKIFTARKSTGAAAPRLPRQLPKTSPPSSPTSSSAYISSLAQAFDDAGRANARDFQEQPREGKKQGQRSKDTLIEQPNSVEPKCDPMALDMMDSSTKAPLRPVTDTDVNSLVAVISSSFSTSDTGLISSTLLPIIASEDKILQAKARWHAIPLCAPNGIVETTLTSTSTNNDDNRTSVAALASSQEKHSSPKIDMPALSDRPIKSTSPELQEVIDLTTLLESSDDDDEGTSYGRDLELALNSCPYGPPEGKGQALMDTDEQQESHNSHAWSKPSSPSEQLSSELASALRMDGPRASPAVEEEEHWLEYLDEKAPEPSDSMSRGGESPALVYPEGSDNGIEALVDDGVVEQNRSPPTPAPSTNIPEVPISEEELSGQPLRSRSASSSASVVLRRSARNSRPSSQMSLTSTNTDFLNLSPQQTEVQEQLSFGGLAVLTWNSFRSDLNNFQPKCYWSVDLPHAFHDHVNWLSEDHRNNDRMRHIMESIMIENTSEEPHAPPISIVNKVDSIPTPPWEFYYTNKMWHSPNVPAPSVKHLGSCGCIGKCRPDTCACAKRQKEYTEKYVSTGFVYDKHRCLVQGGIPIFECNSLCRCDDDCMNRVVQHGRKAEVSLFKTLNKGWGVVNGPKKIRQGQFIGVYSGEYLTWDEAESRGRVYNKFGRTYLFDCDPWILVGGARFTIDAYHAGNFTRFLNHSCDPNARFGYVYIDEDNIYKPLLCVFAHRDIAPEEEITFSYVGDPDVGEDTVDDESPVKKKAKSKASRSKRVNSDNVYSECFCGMKNCTGNLFN</sequence>
<feature type="compositionally biased region" description="Polar residues" evidence="8">
    <location>
        <begin position="512"/>
        <end position="529"/>
    </location>
</feature>
<dbReference type="Gene3D" id="2.170.270.10">
    <property type="entry name" value="SET domain"/>
    <property type="match status" value="1"/>
</dbReference>
<dbReference type="InterPro" id="IPR001214">
    <property type="entry name" value="SET_dom"/>
</dbReference>
<comment type="subcellular location">
    <subcellularLocation>
        <location evidence="1">Chromosome</location>
    </subcellularLocation>
</comment>
<keyword evidence="3" id="KW-0489">Methyltransferase</keyword>
<feature type="compositionally biased region" description="Polar residues" evidence="8">
    <location>
        <begin position="135"/>
        <end position="146"/>
    </location>
</feature>
<keyword evidence="4" id="KW-0808">Transferase</keyword>
<protein>
    <submittedName>
        <fullName evidence="12">Uncharacterized protein</fullName>
    </submittedName>
</protein>
<evidence type="ECO:0000256" key="3">
    <source>
        <dbReference type="ARBA" id="ARBA00022603"/>
    </source>
</evidence>
<dbReference type="GO" id="GO:0005634">
    <property type="term" value="C:nucleus"/>
    <property type="evidence" value="ECO:0007669"/>
    <property type="project" value="InterPro"/>
</dbReference>
<feature type="region of interest" description="Disordered" evidence="8">
    <location>
        <begin position="801"/>
        <end position="839"/>
    </location>
</feature>
<feature type="compositionally biased region" description="Low complexity" evidence="8">
    <location>
        <begin position="619"/>
        <end position="631"/>
    </location>
</feature>
<evidence type="ECO:0000256" key="5">
    <source>
        <dbReference type="ARBA" id="ARBA00022691"/>
    </source>
</evidence>
<dbReference type="GO" id="GO:0032259">
    <property type="term" value="P:methylation"/>
    <property type="evidence" value="ECO:0007669"/>
    <property type="project" value="UniProtKB-KW"/>
</dbReference>
<accession>A0A9P7S4R7</accession>
<dbReference type="PANTHER" id="PTHR46223:SF3">
    <property type="entry name" value="HISTONE-LYSINE N-METHYLTRANSFERASE SET-23"/>
    <property type="match status" value="1"/>
</dbReference>
<feature type="compositionally biased region" description="Basic and acidic residues" evidence="8">
    <location>
        <begin position="1058"/>
        <end position="1068"/>
    </location>
</feature>
<dbReference type="OrthoDB" id="308383at2759"/>
<feature type="domain" description="SET" evidence="9">
    <location>
        <begin position="1359"/>
        <end position="1486"/>
    </location>
</feature>
<evidence type="ECO:0000256" key="1">
    <source>
        <dbReference type="ARBA" id="ARBA00004286"/>
    </source>
</evidence>
<feature type="region of interest" description="Disordered" evidence="8">
    <location>
        <begin position="932"/>
        <end position="959"/>
    </location>
</feature>
<dbReference type="Pfam" id="PF05033">
    <property type="entry name" value="Pre-SET"/>
    <property type="match status" value="1"/>
</dbReference>
<dbReference type="GO" id="GO:0005694">
    <property type="term" value="C:chromosome"/>
    <property type="evidence" value="ECO:0007669"/>
    <property type="project" value="UniProtKB-SubCell"/>
</dbReference>
<evidence type="ECO:0000313" key="12">
    <source>
        <dbReference type="EMBL" id="KAG7095110.1"/>
    </source>
</evidence>
<feature type="compositionally biased region" description="Polar residues" evidence="8">
    <location>
        <begin position="31"/>
        <end position="40"/>
    </location>
</feature>
<feature type="region of interest" description="Disordered" evidence="8">
    <location>
        <begin position="454"/>
        <end position="787"/>
    </location>
</feature>
<reference evidence="12" key="1">
    <citation type="journal article" date="2021" name="Genome Biol. Evol.">
        <title>The assembled and annotated genome of the fairy-ring fungus Marasmius oreades.</title>
        <authorList>
            <person name="Hiltunen M."/>
            <person name="Ament-Velasquez S.L."/>
            <person name="Johannesson H."/>
        </authorList>
    </citation>
    <scope>NUCLEOTIDE SEQUENCE</scope>
    <source>
        <strain evidence="12">03SP1</strain>
    </source>
</reference>
<feature type="compositionally biased region" description="Low complexity" evidence="8">
    <location>
        <begin position="1024"/>
        <end position="1040"/>
    </location>
</feature>
<keyword evidence="7" id="KW-0862">Zinc</keyword>
<dbReference type="GO" id="GO:0042054">
    <property type="term" value="F:histone methyltransferase activity"/>
    <property type="evidence" value="ECO:0007669"/>
    <property type="project" value="InterPro"/>
</dbReference>
<feature type="compositionally biased region" description="Acidic residues" evidence="8">
    <location>
        <begin position="426"/>
        <end position="438"/>
    </location>
</feature>
<feature type="compositionally biased region" description="Low complexity" evidence="8">
    <location>
        <begin position="1131"/>
        <end position="1145"/>
    </location>
</feature>
<dbReference type="InterPro" id="IPR046341">
    <property type="entry name" value="SET_dom_sf"/>
</dbReference>
<feature type="compositionally biased region" description="Polar residues" evidence="8">
    <location>
        <begin position="683"/>
        <end position="704"/>
    </location>
</feature>
<feature type="compositionally biased region" description="Polar residues" evidence="8">
    <location>
        <begin position="411"/>
        <end position="423"/>
    </location>
</feature>
<feature type="region of interest" description="Disordered" evidence="8">
    <location>
        <begin position="1"/>
        <end position="438"/>
    </location>
</feature>
<evidence type="ECO:0000256" key="6">
    <source>
        <dbReference type="ARBA" id="ARBA00022723"/>
    </source>
</evidence>
<dbReference type="PROSITE" id="PS50867">
    <property type="entry name" value="PRE_SET"/>
    <property type="match status" value="1"/>
</dbReference>
<keyword evidence="5" id="KW-0949">S-adenosyl-L-methionine</keyword>
<feature type="compositionally biased region" description="Polar residues" evidence="8">
    <location>
        <begin position="89"/>
        <end position="105"/>
    </location>
</feature>